<protein>
    <recommendedName>
        <fullName evidence="3">Bacterial mobilisation domain-containing protein</fullName>
    </recommendedName>
</protein>
<dbReference type="AlphaFoldDB" id="E7G9V8"/>
<dbReference type="GeneID" id="78231156"/>
<sequence length="106" mass="12535">MASRNNEIKIRLNDDELSFLNDKVIKSGYSRERYIRSLISGIVPKEKPPLEYHKLINEFNHIGVNLNQLVRQFYQQPILETDVRTVLNQLEDMIKNLDKQVRTPIK</sequence>
<evidence type="ECO:0008006" key="3">
    <source>
        <dbReference type="Google" id="ProtNLM"/>
    </source>
</evidence>
<dbReference type="Pfam" id="PF21983">
    <property type="entry name" value="NikA-like"/>
    <property type="match status" value="1"/>
</dbReference>
<dbReference type="InterPro" id="IPR053842">
    <property type="entry name" value="NikA-like"/>
</dbReference>
<organism evidence="1 2">
    <name type="scientific">Coprobacillus cateniformis</name>
    <dbReference type="NCBI Taxonomy" id="100884"/>
    <lineage>
        <taxon>Bacteria</taxon>
        <taxon>Bacillati</taxon>
        <taxon>Bacillota</taxon>
        <taxon>Erysipelotrichia</taxon>
        <taxon>Erysipelotrichales</taxon>
        <taxon>Coprobacillaceae</taxon>
        <taxon>Coprobacillus</taxon>
    </lineage>
</organism>
<keyword evidence="2" id="KW-1185">Reference proteome</keyword>
<accession>E7G9V8</accession>
<dbReference type="Proteomes" id="UP000003157">
    <property type="component" value="Unassembled WGS sequence"/>
</dbReference>
<proteinExistence type="predicted"/>
<dbReference type="EMBL" id="ADKX01000028">
    <property type="protein sequence ID" value="EFW05217.1"/>
    <property type="molecule type" value="Genomic_DNA"/>
</dbReference>
<evidence type="ECO:0000313" key="2">
    <source>
        <dbReference type="Proteomes" id="UP000003157"/>
    </source>
</evidence>
<dbReference type="HOGENOM" id="CLU_096411_6_2_9"/>
<name>E7G9V8_9FIRM</name>
<evidence type="ECO:0000313" key="1">
    <source>
        <dbReference type="EMBL" id="EFW05217.1"/>
    </source>
</evidence>
<gene>
    <name evidence="1" type="ORF">HMPREF9488_01548</name>
</gene>
<dbReference type="eggNOG" id="ENOG5032VRY">
    <property type="taxonomic scope" value="Bacteria"/>
</dbReference>
<comment type="caution">
    <text evidence="1">The sequence shown here is derived from an EMBL/GenBank/DDBJ whole genome shotgun (WGS) entry which is preliminary data.</text>
</comment>
<dbReference type="OrthoDB" id="9796842at2"/>
<dbReference type="STRING" id="100884.GCA_000269565_03393"/>
<dbReference type="RefSeq" id="WP_008788656.1">
    <property type="nucleotide sequence ID" value="NZ_AKCB01000003.1"/>
</dbReference>
<reference evidence="1 2" key="1">
    <citation type="submission" date="2010-12" db="EMBL/GenBank/DDBJ databases">
        <title>The Genome Sequence of Coprobacillus sp. strain 29_1.</title>
        <authorList>
            <consortium name="The Broad Institute Genome Sequencing Platform"/>
            <person name="Earl A."/>
            <person name="Ward D."/>
            <person name="Feldgarden M."/>
            <person name="Gevers D."/>
            <person name="Daigneault M."/>
            <person name="Sibley C.D."/>
            <person name="White A."/>
            <person name="Strauss J."/>
            <person name="Allen-Vercoe E."/>
            <person name="Young S.K."/>
            <person name="Zeng Q."/>
            <person name="Gargeya S."/>
            <person name="Fitzgerald M."/>
            <person name="Haas B."/>
            <person name="Abouelleil A."/>
            <person name="Alvarado L."/>
            <person name="Arachchi H.M."/>
            <person name="Berlin A."/>
            <person name="Brown A."/>
            <person name="Chapman S.B."/>
            <person name="Chen Z."/>
            <person name="Dunbar C."/>
            <person name="Freedman E."/>
            <person name="Gearin G."/>
            <person name="Gellesch M."/>
            <person name="Goldberg J."/>
            <person name="Griggs A."/>
            <person name="Gujja S."/>
            <person name="Heilman E."/>
            <person name="Heiman D."/>
            <person name="Howarth C."/>
            <person name="Larson L."/>
            <person name="Lui A."/>
            <person name="MacDonald P.J.P."/>
            <person name="Mehta T."/>
            <person name="Montmayeur A."/>
            <person name="Murphy C."/>
            <person name="Neiman D."/>
            <person name="Pearson M."/>
            <person name="Priest M."/>
            <person name="Roberts A."/>
            <person name="Saif S."/>
            <person name="Shea T."/>
            <person name="Shenoy N."/>
            <person name="Sisk P."/>
            <person name="Stolte C."/>
            <person name="Sykes S."/>
            <person name="White J."/>
            <person name="Yandava C."/>
            <person name="Nusbaum C."/>
            <person name="Birren B."/>
        </authorList>
    </citation>
    <scope>NUCLEOTIDE SEQUENCE [LARGE SCALE GENOMIC DNA]</scope>
    <source>
        <strain evidence="1 2">29_1</strain>
    </source>
</reference>